<dbReference type="RefSeq" id="WP_349215857.1">
    <property type="nucleotide sequence ID" value="NZ_JBBMFA010000086.1"/>
</dbReference>
<sequence length="203" mass="22194">MEEETQVTRTDEALFDWGEAGQDPAPQPEPAAEPEPTLTVKYHGKEQQIPMTEARTLAQKGMVFDDVSKKLDAALPAFELMGRYAQAAGVSVEEYVDKARSQLDAGAPAPLGADRRRQFVELLTRYPDAVDGTGRLPDSVMAQVARGESPVHAYERYALEQYRMGEQARRTDQQNRASVPGSARGLGAALPADPFTAGWDSEN</sequence>
<dbReference type="EMBL" id="JBBMFA010000086">
    <property type="protein sequence ID" value="MEQ2520348.1"/>
    <property type="molecule type" value="Genomic_DNA"/>
</dbReference>
<reference evidence="2 3" key="1">
    <citation type="submission" date="2024-03" db="EMBL/GenBank/DDBJ databases">
        <title>Human intestinal bacterial collection.</title>
        <authorList>
            <person name="Pauvert C."/>
            <person name="Hitch T.C.A."/>
            <person name="Clavel T."/>
        </authorList>
    </citation>
    <scope>NUCLEOTIDE SEQUENCE [LARGE SCALE GENOMIC DNA]</scope>
    <source>
        <strain evidence="2 3">CLA-JM-H11</strain>
    </source>
</reference>
<proteinExistence type="predicted"/>
<evidence type="ECO:0000256" key="1">
    <source>
        <dbReference type="SAM" id="MobiDB-lite"/>
    </source>
</evidence>
<accession>A0ABV1GFQ9</accession>
<dbReference type="Proteomes" id="UP001477672">
    <property type="component" value="Unassembled WGS sequence"/>
</dbReference>
<feature type="region of interest" description="Disordered" evidence="1">
    <location>
        <begin position="165"/>
        <end position="203"/>
    </location>
</feature>
<evidence type="ECO:0000313" key="3">
    <source>
        <dbReference type="Proteomes" id="UP001477672"/>
    </source>
</evidence>
<keyword evidence="3" id="KW-1185">Reference proteome</keyword>
<evidence type="ECO:0000313" key="2">
    <source>
        <dbReference type="EMBL" id="MEQ2520348.1"/>
    </source>
</evidence>
<organism evidence="2 3">
    <name type="scientific">Ruthenibacterium intestinale</name>
    <dbReference type="NCBI Taxonomy" id="3133163"/>
    <lineage>
        <taxon>Bacteria</taxon>
        <taxon>Bacillati</taxon>
        <taxon>Bacillota</taxon>
        <taxon>Clostridia</taxon>
        <taxon>Eubacteriales</taxon>
        <taxon>Oscillospiraceae</taxon>
        <taxon>Ruthenibacterium</taxon>
    </lineage>
</organism>
<feature type="region of interest" description="Disordered" evidence="1">
    <location>
        <begin position="1"/>
        <end position="37"/>
    </location>
</feature>
<name>A0ABV1GFQ9_9FIRM</name>
<comment type="caution">
    <text evidence="2">The sequence shown here is derived from an EMBL/GenBank/DDBJ whole genome shotgun (WGS) entry which is preliminary data.</text>
</comment>
<gene>
    <name evidence="2" type="ORF">WMO24_07885</name>
</gene>
<protein>
    <submittedName>
        <fullName evidence="2">Uncharacterized protein</fullName>
    </submittedName>
</protein>